<evidence type="ECO:0000256" key="1">
    <source>
        <dbReference type="PROSITE-ProRule" id="PRU00285"/>
    </source>
</evidence>
<dbReference type="InterPro" id="IPR008978">
    <property type="entry name" value="HSP20-like_chaperone"/>
</dbReference>
<proteinExistence type="inferred from homology"/>
<protein>
    <submittedName>
        <fullName evidence="4">Nox16</fullName>
    </submittedName>
</protein>
<dbReference type="GeneID" id="60748663"/>
<evidence type="ECO:0000259" key="3">
    <source>
        <dbReference type="PROSITE" id="PS01031"/>
    </source>
</evidence>
<accession>A0ABD7UZ43</accession>
<name>A0ABD7UZ43_9ACTN</name>
<evidence type="ECO:0000256" key="2">
    <source>
        <dbReference type="RuleBase" id="RU003616"/>
    </source>
</evidence>
<dbReference type="EMBL" id="CAACYD010000005">
    <property type="protein sequence ID" value="VFA81597.1"/>
    <property type="molecule type" value="Genomic_DNA"/>
</dbReference>
<comment type="caution">
    <text evidence="4">The sequence shown here is derived from an EMBL/GenBank/DDBJ whole genome shotgun (WGS) entry which is preliminary data.</text>
</comment>
<dbReference type="AlphaFoldDB" id="A0ABD7UZ43"/>
<dbReference type="InterPro" id="IPR031107">
    <property type="entry name" value="Small_HSP"/>
</dbReference>
<sequence length="138" mass="15356">MATTQLATRSLFPNIAEFFNSFPAADLLRSNGHLIKVEEQVEDGKYVVRAELPGIDPDKDVNVTIRNGTLTINAKREQRESREGYSEFSYGEFTRSVTLPQGFVENEVKAGYRDGILTVTVPVAEAKDEGTEVKIETD</sequence>
<organism evidence="4 5">
    <name type="scientific">Gordonia paraffinivorans</name>
    <dbReference type="NCBI Taxonomy" id="175628"/>
    <lineage>
        <taxon>Bacteria</taxon>
        <taxon>Bacillati</taxon>
        <taxon>Actinomycetota</taxon>
        <taxon>Actinomycetes</taxon>
        <taxon>Mycobacteriales</taxon>
        <taxon>Gordoniaceae</taxon>
        <taxon>Gordonia</taxon>
    </lineage>
</organism>
<dbReference type="PROSITE" id="PS01031">
    <property type="entry name" value="SHSP"/>
    <property type="match status" value="1"/>
</dbReference>
<reference evidence="4 5" key="1">
    <citation type="submission" date="2019-02" db="EMBL/GenBank/DDBJ databases">
        <authorList>
            <consortium name="Pathogen Informatics"/>
        </authorList>
    </citation>
    <scope>NUCLEOTIDE SEQUENCE [LARGE SCALE GENOMIC DNA]</scope>
    <source>
        <strain evidence="4 5">3012STDY6756503</strain>
    </source>
</reference>
<dbReference type="RefSeq" id="WP_006901784.1">
    <property type="nucleotide sequence ID" value="NZ_CAACYD010000005.1"/>
</dbReference>
<dbReference type="SUPFAM" id="SSF49764">
    <property type="entry name" value="HSP20-like chaperones"/>
    <property type="match status" value="1"/>
</dbReference>
<dbReference type="Pfam" id="PF00011">
    <property type="entry name" value="HSP20"/>
    <property type="match status" value="1"/>
</dbReference>
<comment type="similarity">
    <text evidence="1 2">Belongs to the small heat shock protein (HSP20) family.</text>
</comment>
<dbReference type="InterPro" id="IPR002068">
    <property type="entry name" value="A-crystallin/Hsp20_dom"/>
</dbReference>
<dbReference type="CDD" id="cd06464">
    <property type="entry name" value="ACD_sHsps-like"/>
    <property type="match status" value="1"/>
</dbReference>
<evidence type="ECO:0000313" key="5">
    <source>
        <dbReference type="Proteomes" id="UP000360750"/>
    </source>
</evidence>
<dbReference type="Proteomes" id="UP000360750">
    <property type="component" value="Unassembled WGS sequence"/>
</dbReference>
<gene>
    <name evidence="4" type="primary">hspX</name>
    <name evidence="4" type="ORF">NCTC8139_00616</name>
</gene>
<feature type="domain" description="SHSP" evidence="3">
    <location>
        <begin position="28"/>
        <end position="138"/>
    </location>
</feature>
<dbReference type="PANTHER" id="PTHR11527">
    <property type="entry name" value="HEAT-SHOCK PROTEIN 20 FAMILY MEMBER"/>
    <property type="match status" value="1"/>
</dbReference>
<dbReference type="Gene3D" id="2.60.40.790">
    <property type="match status" value="1"/>
</dbReference>
<evidence type="ECO:0000313" key="4">
    <source>
        <dbReference type="EMBL" id="VFA81597.1"/>
    </source>
</evidence>